<evidence type="ECO:0000256" key="6">
    <source>
        <dbReference type="ARBA" id="ARBA00022679"/>
    </source>
</evidence>
<keyword evidence="8" id="KW-0133">Cell shape</keyword>
<feature type="compositionally biased region" description="Low complexity" evidence="14">
    <location>
        <begin position="687"/>
        <end position="754"/>
    </location>
</feature>
<dbReference type="PATRIC" id="fig|89059.3.peg.1988"/>
<comment type="similarity">
    <text evidence="2">In the N-terminal section; belongs to the glycosyltransferase 51 family.</text>
</comment>
<keyword evidence="7" id="KW-0378">Hydrolase</keyword>
<evidence type="ECO:0000256" key="10">
    <source>
        <dbReference type="ARBA" id="ARBA00023268"/>
    </source>
</evidence>
<reference evidence="18 19" key="1">
    <citation type="journal article" date="2015" name="Genome Announc.">
        <title>Expanding the biotechnology potential of lactobacilli through comparative genomics of 213 strains and associated genera.</title>
        <authorList>
            <person name="Sun Z."/>
            <person name="Harris H.M."/>
            <person name="McCann A."/>
            <person name="Guo C."/>
            <person name="Argimon S."/>
            <person name="Zhang W."/>
            <person name="Yang X."/>
            <person name="Jeffery I.B."/>
            <person name="Cooney J.C."/>
            <person name="Kagawa T.F."/>
            <person name="Liu W."/>
            <person name="Song Y."/>
            <person name="Salvetti E."/>
            <person name="Wrobel A."/>
            <person name="Rasinkangas P."/>
            <person name="Parkhill J."/>
            <person name="Rea M.C."/>
            <person name="O'Sullivan O."/>
            <person name="Ritari J."/>
            <person name="Douillard F.P."/>
            <person name="Paul Ross R."/>
            <person name="Yang R."/>
            <person name="Briner A.E."/>
            <person name="Felis G.E."/>
            <person name="de Vos W.M."/>
            <person name="Barrangou R."/>
            <person name="Klaenhammer T.R."/>
            <person name="Caufield P.W."/>
            <person name="Cui Y."/>
            <person name="Zhang H."/>
            <person name="O'Toole P.W."/>
        </authorList>
    </citation>
    <scope>NUCLEOTIDE SEQUENCE [LARGE SCALE GENOMIC DNA]</scope>
    <source>
        <strain evidence="18 19">DSM 15353</strain>
    </source>
</reference>
<dbReference type="GO" id="GO:0030288">
    <property type="term" value="C:outer membrane-bounded periplasmic space"/>
    <property type="evidence" value="ECO:0007669"/>
    <property type="project" value="TreeGrafter"/>
</dbReference>
<evidence type="ECO:0000259" key="17">
    <source>
        <dbReference type="Pfam" id="PF00912"/>
    </source>
</evidence>
<keyword evidence="3" id="KW-0121">Carboxypeptidase</keyword>
<evidence type="ECO:0000256" key="13">
    <source>
        <dbReference type="ARBA" id="ARBA00049902"/>
    </source>
</evidence>
<evidence type="ECO:0000256" key="14">
    <source>
        <dbReference type="SAM" id="MobiDB-lite"/>
    </source>
</evidence>
<keyword evidence="15" id="KW-0472">Membrane</keyword>
<evidence type="ECO:0000256" key="1">
    <source>
        <dbReference type="ARBA" id="ARBA00007090"/>
    </source>
</evidence>
<feature type="domain" description="Glycosyl transferase family 51" evidence="17">
    <location>
        <begin position="91"/>
        <end position="261"/>
    </location>
</feature>
<evidence type="ECO:0000256" key="8">
    <source>
        <dbReference type="ARBA" id="ARBA00022960"/>
    </source>
</evidence>
<evidence type="ECO:0000256" key="5">
    <source>
        <dbReference type="ARBA" id="ARBA00022676"/>
    </source>
</evidence>
<dbReference type="InterPro" id="IPR023346">
    <property type="entry name" value="Lysozyme-like_dom_sf"/>
</dbReference>
<name>A0A0R2K2R5_9LACO</name>
<dbReference type="STRING" id="89059.LAC1533_1266"/>
<dbReference type="Gene3D" id="3.40.710.10">
    <property type="entry name" value="DD-peptidase/beta-lactamase superfamily"/>
    <property type="match status" value="1"/>
</dbReference>
<keyword evidence="10" id="KW-0511">Multifunctional enzyme</keyword>
<comment type="caution">
    <text evidence="18">The sequence shown here is derived from an EMBL/GenBank/DDBJ whole genome shotgun (WGS) entry which is preliminary data.</text>
</comment>
<feature type="transmembrane region" description="Helical" evidence="15">
    <location>
        <begin position="36"/>
        <end position="59"/>
    </location>
</feature>
<dbReference type="EMBL" id="JQBK01000066">
    <property type="protein sequence ID" value="KRN81525.1"/>
    <property type="molecule type" value="Genomic_DNA"/>
</dbReference>
<accession>A0A0R2K2R5</accession>
<dbReference type="SUPFAM" id="SSF56601">
    <property type="entry name" value="beta-lactamase/transpeptidase-like"/>
    <property type="match status" value="1"/>
</dbReference>
<dbReference type="Pfam" id="PF00912">
    <property type="entry name" value="Transgly"/>
    <property type="match status" value="1"/>
</dbReference>
<evidence type="ECO:0000256" key="15">
    <source>
        <dbReference type="SAM" id="Phobius"/>
    </source>
</evidence>
<evidence type="ECO:0000256" key="11">
    <source>
        <dbReference type="ARBA" id="ARBA00023316"/>
    </source>
</evidence>
<feature type="compositionally biased region" description="Basic and acidic residues" evidence="14">
    <location>
        <begin position="755"/>
        <end position="766"/>
    </location>
</feature>
<keyword evidence="9" id="KW-0573">Peptidoglycan synthesis</keyword>
<dbReference type="GO" id="GO:0071555">
    <property type="term" value="P:cell wall organization"/>
    <property type="evidence" value="ECO:0007669"/>
    <property type="project" value="UniProtKB-KW"/>
</dbReference>
<dbReference type="PANTHER" id="PTHR32282">
    <property type="entry name" value="BINDING PROTEIN TRANSPEPTIDASE, PUTATIVE-RELATED"/>
    <property type="match status" value="1"/>
</dbReference>
<keyword evidence="11" id="KW-0961">Cell wall biogenesis/degradation</keyword>
<dbReference type="NCBIfam" id="TIGR02074">
    <property type="entry name" value="PBP_1a_fam"/>
    <property type="match status" value="1"/>
</dbReference>
<comment type="catalytic activity">
    <reaction evidence="13">
        <text>[GlcNAc-(1-&gt;4)-Mur2Ac(oyl-L-Ala-gamma-D-Glu-L-Lys-D-Ala-D-Ala)](n)-di-trans,octa-cis-undecaprenyl diphosphate + beta-D-GlcNAc-(1-&gt;4)-Mur2Ac(oyl-L-Ala-gamma-D-Glu-L-Lys-D-Ala-D-Ala)-di-trans,octa-cis-undecaprenyl diphosphate = [GlcNAc-(1-&gt;4)-Mur2Ac(oyl-L-Ala-gamma-D-Glu-L-Lys-D-Ala-D-Ala)](n+1)-di-trans,octa-cis-undecaprenyl diphosphate + di-trans,octa-cis-undecaprenyl diphosphate + H(+)</text>
        <dbReference type="Rhea" id="RHEA:23708"/>
        <dbReference type="Rhea" id="RHEA-COMP:9602"/>
        <dbReference type="Rhea" id="RHEA-COMP:9603"/>
        <dbReference type="ChEBI" id="CHEBI:15378"/>
        <dbReference type="ChEBI" id="CHEBI:58405"/>
        <dbReference type="ChEBI" id="CHEBI:60033"/>
        <dbReference type="ChEBI" id="CHEBI:78435"/>
        <dbReference type="EC" id="2.4.99.28"/>
    </reaction>
</comment>
<dbReference type="InterPro" id="IPR036950">
    <property type="entry name" value="PBP_transglycosylase"/>
</dbReference>
<keyword evidence="6" id="KW-0808">Transferase</keyword>
<dbReference type="FunFam" id="1.10.3810.10:FF:000001">
    <property type="entry name" value="Penicillin-binding protein 1A"/>
    <property type="match status" value="1"/>
</dbReference>
<dbReference type="Gene3D" id="1.10.3810.10">
    <property type="entry name" value="Biosynthetic peptidoglycan transglycosylase-like"/>
    <property type="match status" value="1"/>
</dbReference>
<evidence type="ECO:0000256" key="4">
    <source>
        <dbReference type="ARBA" id="ARBA00022670"/>
    </source>
</evidence>
<organism evidence="18 19">
    <name type="scientific">Ligilactobacillus acidipiscis</name>
    <dbReference type="NCBI Taxonomy" id="89059"/>
    <lineage>
        <taxon>Bacteria</taxon>
        <taxon>Bacillati</taxon>
        <taxon>Bacillota</taxon>
        <taxon>Bacilli</taxon>
        <taxon>Lactobacillales</taxon>
        <taxon>Lactobacillaceae</taxon>
        <taxon>Ligilactobacillus</taxon>
    </lineage>
</organism>
<dbReference type="Pfam" id="PF00905">
    <property type="entry name" value="Transpeptidase"/>
    <property type="match status" value="1"/>
</dbReference>
<dbReference type="InterPro" id="IPR001460">
    <property type="entry name" value="PCN-bd_Tpept"/>
</dbReference>
<dbReference type="SUPFAM" id="SSF53955">
    <property type="entry name" value="Lysozyme-like"/>
    <property type="match status" value="1"/>
</dbReference>
<keyword evidence="15" id="KW-1133">Transmembrane helix</keyword>
<dbReference type="GO" id="GO:0008360">
    <property type="term" value="P:regulation of cell shape"/>
    <property type="evidence" value="ECO:0007669"/>
    <property type="project" value="UniProtKB-KW"/>
</dbReference>
<feature type="region of interest" description="Disordered" evidence="14">
    <location>
        <begin position="1"/>
        <end position="28"/>
    </location>
</feature>
<evidence type="ECO:0000256" key="9">
    <source>
        <dbReference type="ARBA" id="ARBA00022984"/>
    </source>
</evidence>
<evidence type="ECO:0000313" key="18">
    <source>
        <dbReference type="EMBL" id="KRN81525.1"/>
    </source>
</evidence>
<dbReference type="InterPro" id="IPR050396">
    <property type="entry name" value="Glycosyltr_51/Transpeptidase"/>
</dbReference>
<comment type="catalytic activity">
    <reaction evidence="12">
        <text>Preferential cleavage: (Ac)2-L-Lys-D-Ala-|-D-Ala. Also transpeptidation of peptidyl-alanyl moieties that are N-acyl substituents of D-alanine.</text>
        <dbReference type="EC" id="3.4.16.4"/>
    </reaction>
</comment>
<keyword evidence="5" id="KW-0328">Glycosyltransferase</keyword>
<feature type="domain" description="Penicillin-binding protein transpeptidase" evidence="16">
    <location>
        <begin position="359"/>
        <end position="641"/>
    </location>
</feature>
<gene>
    <name evidence="18" type="ORF">IV43_GL001869</name>
</gene>
<feature type="region of interest" description="Disordered" evidence="14">
    <location>
        <begin position="673"/>
        <end position="766"/>
    </location>
</feature>
<comment type="similarity">
    <text evidence="1">In the C-terminal section; belongs to the transpeptidase family.</text>
</comment>
<dbReference type="RefSeq" id="WP_156643413.1">
    <property type="nucleotide sequence ID" value="NZ_JQBK01000066.1"/>
</dbReference>
<proteinExistence type="inferred from homology"/>
<dbReference type="GO" id="GO:0009002">
    <property type="term" value="F:serine-type D-Ala-D-Ala carboxypeptidase activity"/>
    <property type="evidence" value="ECO:0007669"/>
    <property type="project" value="UniProtKB-EC"/>
</dbReference>
<dbReference type="OrthoDB" id="9766909at2"/>
<protein>
    <submittedName>
        <fullName evidence="18">Penicillin-binding protein 1A</fullName>
    </submittedName>
</protein>
<dbReference type="InterPro" id="IPR012338">
    <property type="entry name" value="Beta-lactam/transpept-like"/>
</dbReference>
<evidence type="ECO:0000256" key="2">
    <source>
        <dbReference type="ARBA" id="ARBA00007739"/>
    </source>
</evidence>
<dbReference type="GO" id="GO:0008955">
    <property type="term" value="F:peptidoglycan glycosyltransferase activity"/>
    <property type="evidence" value="ECO:0007669"/>
    <property type="project" value="UniProtKB-EC"/>
</dbReference>
<dbReference type="PANTHER" id="PTHR32282:SF29">
    <property type="entry name" value="PENICILLIN-BINDING PROTEIN 1A"/>
    <property type="match status" value="1"/>
</dbReference>
<evidence type="ECO:0000256" key="12">
    <source>
        <dbReference type="ARBA" id="ARBA00034000"/>
    </source>
</evidence>
<dbReference type="GO" id="GO:0006508">
    <property type="term" value="P:proteolysis"/>
    <property type="evidence" value="ECO:0007669"/>
    <property type="project" value="UniProtKB-KW"/>
</dbReference>
<dbReference type="InterPro" id="IPR001264">
    <property type="entry name" value="Glyco_trans_51"/>
</dbReference>
<dbReference type="GO" id="GO:0009252">
    <property type="term" value="P:peptidoglycan biosynthetic process"/>
    <property type="evidence" value="ECO:0007669"/>
    <property type="project" value="UniProtKB-KW"/>
</dbReference>
<feature type="compositionally biased region" description="Basic and acidic residues" evidence="14">
    <location>
        <begin position="1"/>
        <end position="20"/>
    </location>
</feature>
<evidence type="ECO:0000313" key="19">
    <source>
        <dbReference type="Proteomes" id="UP000051491"/>
    </source>
</evidence>
<keyword evidence="4" id="KW-0645">Protease</keyword>
<evidence type="ECO:0000259" key="16">
    <source>
        <dbReference type="Pfam" id="PF00905"/>
    </source>
</evidence>
<sequence>MSKQDSKYSRVDRREQEQKNKRPKHPRKKSHVFSKIFWSLVLLLVVAIAGGATLFFSYARSAPALNESNLKNPGATKIYDSSDHKILDLGSQNAEALKQNEVPQQLKDAVISIEDRRFYKHQGVDIKRTIGAAFSNVFHSSSGLQGGSTLDQQLIKLSFFSTKKSDQTLKRKAQEAWLARKLDKTYSKNQILTFYINKVFMGYSSYGMQTAAKFYYGKSVKNLDLAQTALIAGIPNAPSQYNPYSNPKLALARRNEVLDAMLNNKKISQAQHDAAQSQSISDGLLPYHQNEQKNEKAKIADPYIKQVITEVKKKGYDPYASNLKIYTNIDMRIQKRLYNIANGDNYVYFPDNKVQVASTIINPNNGKVVAMLGGRKTGNVTYGLNRAVQTDRTNGSTAKPLMDYAPAFEYLNWATYHSLKDEKYTYPGTNTQLNDFDNQYKGTMTLREALVQSRNVPAIKTLAAVGINKAQNFIGKLGFHYKKQLEYQNGIGLPSSTLQNAAAYSAFANGGTYYKPSYINRIETADGQVNDYSNKGKHVMQSSTAYMITDVLKGVITSPMGSGTRAQIPGLYQAGKTGTNAYPDDIADKFPDDVSMDSWFNGYTKNYSVSVWTGYDHPYQDNNYLDTASERISQLVYKAIMSYISQGKTNSDWSRPSNVLTKEVNGVRELYLAGSPDQDIVKENSEDSSSSSKSTSSEESSSSSSSSSSEQSSSNSSEESSSSSEEQPSSSEGSESPSQTPSSSTSTQSSSQPSKLKDEEGSPKDQ</sequence>
<evidence type="ECO:0000256" key="3">
    <source>
        <dbReference type="ARBA" id="ARBA00022645"/>
    </source>
</evidence>
<keyword evidence="15" id="KW-0812">Transmembrane</keyword>
<dbReference type="GO" id="GO:0008658">
    <property type="term" value="F:penicillin binding"/>
    <property type="evidence" value="ECO:0007669"/>
    <property type="project" value="InterPro"/>
</dbReference>
<dbReference type="Proteomes" id="UP000051491">
    <property type="component" value="Unassembled WGS sequence"/>
</dbReference>
<dbReference type="AlphaFoldDB" id="A0A0R2K2R5"/>
<evidence type="ECO:0000256" key="7">
    <source>
        <dbReference type="ARBA" id="ARBA00022801"/>
    </source>
</evidence>